<evidence type="ECO:0000256" key="3">
    <source>
        <dbReference type="ARBA" id="ARBA00022448"/>
    </source>
</evidence>
<dbReference type="HAMAP" id="MF_01129">
    <property type="entry name" value="PPase_energized_pump"/>
    <property type="match status" value="1"/>
</dbReference>
<feature type="transmembrane region" description="Helical" evidence="10">
    <location>
        <begin position="414"/>
        <end position="435"/>
    </location>
</feature>
<evidence type="ECO:0000313" key="11">
    <source>
        <dbReference type="EMBL" id="LAB66864.1"/>
    </source>
</evidence>
<proteinExistence type="evidence at transcript level"/>
<evidence type="ECO:0000256" key="1">
    <source>
        <dbReference type="ARBA" id="ARBA00004127"/>
    </source>
</evidence>
<feature type="transmembrane region" description="Helical" evidence="10">
    <location>
        <begin position="12"/>
        <end position="37"/>
    </location>
</feature>
<dbReference type="AlphaFoldDB" id="A0A2P2HYL2"/>
<dbReference type="GO" id="GO:0016020">
    <property type="term" value="C:membrane"/>
    <property type="evidence" value="ECO:0007669"/>
    <property type="project" value="InterPro"/>
</dbReference>
<feature type="transmembrane region" description="Helical" evidence="10">
    <location>
        <begin position="133"/>
        <end position="160"/>
    </location>
</feature>
<sequence>MALLLDDTGLLQAIPVAAVAVAFGFATALFITIYRVLNREAGGKLQRKIAQDIQDGAQAFLKQEYIFLTLFVLMMTVVVGFAMRANWLASSIAFVSGALLSAICGYSGMMIAVKANVRTTEAAREGLGSALQVAFASGSVMGLIVVSCGLFGIIIFYSIWGGITSSETSYLAGFGFGASSIALFARVGGGIYTKAADVGADLVGKVEASIPEDDPRNPATIADNVGDNVGDVAGMGADLFESFVGSLIAAIQLAANDDLSIVDVKRRIALPFWIAGFGLISSIIGVFLVKISDEADCENLQEKLLGAIRKGIFAAAFLSAILSYVSCGVLFGFGSLESTKLFGCIVIGLMTGILIGISTEYCTSFSYKPTVSIAKKTRLGPSAVIIQGLGIGMLSTIFPVIFVFIALISTSAIAGTYGIAIAAVGMLATLGVTLATDAFGPVADNAGGIAEMAKLPKEVRDRTDALDALGNTTAATGKGFAIGSAVLTSFALLSSFAKEANVTDVKILDANVLAGAIFGACLPYVFAAMTMMAVARSAGVIIQEVRRQFAEIEGLLEGTAEADFIRCVDISTRSSLIEMVTPGLLAIVAPIFIGFLLGPGGLLGMLVGGIISGFVLAVSMANSGGAWDNAKKFIEAEGLGSKEDNKAKGSDLHKAAIVGDTVGDPFKDTSGPSLNILIKLMSIISLVFASVFKDRKAFEYWWVALIIGVVFLTFVVVFTLWMRRSGMGKINFEPTAEVAVKEENISADAVGVEMEDIDIDVRGEDCE</sequence>
<feature type="transmembrane region" description="Helical" evidence="10">
    <location>
        <begin position="576"/>
        <end position="597"/>
    </location>
</feature>
<reference evidence="11" key="2">
    <citation type="journal article" date="2018" name="Biosci. Biotechnol. Biochem.">
        <title>Polysaccharide hydrolase of the hadal zone amphipods Hirondellea gigas.</title>
        <authorList>
            <person name="Kobayashi H."/>
            <person name="Nagahama T."/>
            <person name="Arai W."/>
            <person name="Sasagawa Y."/>
            <person name="Umeda M."/>
            <person name="Hayashi T."/>
            <person name="Nikaido I."/>
            <person name="Watanabe H."/>
            <person name="Oguri K."/>
            <person name="Kitazato H."/>
            <person name="Fujioka K."/>
            <person name="Kido Y."/>
            <person name="Takami H."/>
        </authorList>
    </citation>
    <scope>NUCLEOTIDE SEQUENCE</scope>
    <source>
        <tissue evidence="11">Whole body</tissue>
    </source>
</reference>
<dbReference type="PANTHER" id="PTHR31998">
    <property type="entry name" value="K(+)-INSENSITIVE PYROPHOSPHATE-ENERGIZED PROTON PUMP"/>
    <property type="match status" value="1"/>
</dbReference>
<evidence type="ECO:0000256" key="2">
    <source>
        <dbReference type="ARBA" id="ARBA00013242"/>
    </source>
</evidence>
<accession>A0A2P2HYL2</accession>
<feature type="transmembrane region" description="Helical" evidence="10">
    <location>
        <begin position="312"/>
        <end position="334"/>
    </location>
</feature>
<evidence type="ECO:0000256" key="7">
    <source>
        <dbReference type="ARBA" id="ARBA00022989"/>
    </source>
</evidence>
<feature type="transmembrane region" description="Helical" evidence="10">
    <location>
        <begin position="698"/>
        <end position="721"/>
    </location>
</feature>
<name>A0A2P2HYL2_9CRUS</name>
<dbReference type="GO" id="GO:0009678">
    <property type="term" value="F:diphosphate hydrolysis-driven proton transmembrane transporter activity"/>
    <property type="evidence" value="ECO:0007669"/>
    <property type="project" value="UniProtKB-EC"/>
</dbReference>
<dbReference type="EC" id="7.1.3.1" evidence="2"/>
<feature type="transmembrane region" description="Helical" evidence="10">
    <location>
        <begin position="512"/>
        <end position="534"/>
    </location>
</feature>
<feature type="transmembrane region" description="Helical" evidence="10">
    <location>
        <begin position="65"/>
        <end position="85"/>
    </location>
</feature>
<feature type="transmembrane region" description="Helical" evidence="10">
    <location>
        <begin position="383"/>
        <end position="408"/>
    </location>
</feature>
<dbReference type="NCBIfam" id="NF001960">
    <property type="entry name" value="PRK00733.3-5"/>
    <property type="match status" value="1"/>
</dbReference>
<organism evidence="11">
    <name type="scientific">Hirondellea gigas</name>
    <dbReference type="NCBI Taxonomy" id="1518452"/>
    <lineage>
        <taxon>Eukaryota</taxon>
        <taxon>Metazoa</taxon>
        <taxon>Ecdysozoa</taxon>
        <taxon>Arthropoda</taxon>
        <taxon>Crustacea</taxon>
        <taxon>Multicrustacea</taxon>
        <taxon>Malacostraca</taxon>
        <taxon>Eumalacostraca</taxon>
        <taxon>Peracarida</taxon>
        <taxon>Amphipoda</taxon>
        <taxon>Amphilochidea</taxon>
        <taxon>Lysianassida</taxon>
        <taxon>Lysianassidira</taxon>
        <taxon>Lysianassoidea</taxon>
        <taxon>Lysianassidae</taxon>
        <taxon>Hirondellea</taxon>
    </lineage>
</organism>
<dbReference type="GO" id="GO:0004427">
    <property type="term" value="F:inorganic diphosphate phosphatase activity"/>
    <property type="evidence" value="ECO:0007669"/>
    <property type="project" value="InterPro"/>
</dbReference>
<feature type="transmembrane region" description="Helical" evidence="10">
    <location>
        <begin position="340"/>
        <end position="362"/>
    </location>
</feature>
<dbReference type="EMBL" id="IACT01001187">
    <property type="protein sequence ID" value="LAC20547.1"/>
    <property type="molecule type" value="mRNA"/>
</dbReference>
<keyword evidence="7 10" id="KW-1133">Transmembrane helix</keyword>
<dbReference type="PIRSF" id="PIRSF001265">
    <property type="entry name" value="H+-PPase"/>
    <property type="match status" value="1"/>
</dbReference>
<dbReference type="GO" id="GO:0012505">
    <property type="term" value="C:endomembrane system"/>
    <property type="evidence" value="ECO:0007669"/>
    <property type="project" value="UniProtKB-SubCell"/>
</dbReference>
<evidence type="ECO:0000256" key="9">
    <source>
        <dbReference type="ARBA" id="ARBA00023136"/>
    </source>
</evidence>
<feature type="transmembrane region" description="Helical" evidence="10">
    <location>
        <begin position="479"/>
        <end position="497"/>
    </location>
</feature>
<reference evidence="12" key="1">
    <citation type="submission" date="2017-11" db="EMBL/GenBank/DDBJ databases">
        <title>The sensing device of the deep-sea amphipod.</title>
        <authorList>
            <person name="Kobayashi H."/>
            <person name="Nagahama T."/>
            <person name="Arai W."/>
            <person name="Sasagawa Y."/>
            <person name="Umeda M."/>
            <person name="Hayashi T."/>
            <person name="Nikaido I."/>
            <person name="Watanabe H."/>
            <person name="Oguri K."/>
            <person name="Kitazato H."/>
            <person name="Fujioka K."/>
            <person name="Kido Y."/>
            <person name="Takami H."/>
        </authorList>
    </citation>
    <scope>NUCLEOTIDE SEQUENCE</scope>
    <source>
        <tissue evidence="12">Whole body</tissue>
    </source>
</reference>
<protein>
    <recommendedName>
        <fullName evidence="2">H(+)-exporting diphosphatase</fullName>
        <ecNumber evidence="2">7.1.3.1</ecNumber>
    </recommendedName>
</protein>
<evidence type="ECO:0000256" key="4">
    <source>
        <dbReference type="ARBA" id="ARBA00022692"/>
    </source>
</evidence>
<evidence type="ECO:0000313" key="12">
    <source>
        <dbReference type="EMBL" id="LAC20547.1"/>
    </source>
</evidence>
<keyword evidence="3" id="KW-0813">Transport</keyword>
<keyword evidence="9 10" id="KW-0472">Membrane</keyword>
<feature type="transmembrane region" description="Helical" evidence="10">
    <location>
        <begin position="91"/>
        <end position="113"/>
    </location>
</feature>
<feature type="transmembrane region" description="Helical" evidence="10">
    <location>
        <begin position="603"/>
        <end position="622"/>
    </location>
</feature>
<comment type="subcellular location">
    <subcellularLocation>
        <location evidence="1">Endomembrane system</location>
        <topology evidence="1">Multi-pass membrane protein</topology>
    </subcellularLocation>
</comment>
<evidence type="ECO:0000256" key="10">
    <source>
        <dbReference type="SAM" id="Phobius"/>
    </source>
</evidence>
<keyword evidence="8" id="KW-0406">Ion transport</keyword>
<dbReference type="EMBL" id="IACF01001147">
    <property type="protein sequence ID" value="LAB66864.1"/>
    <property type="molecule type" value="mRNA"/>
</dbReference>
<keyword evidence="5" id="KW-0460">Magnesium</keyword>
<feature type="transmembrane region" description="Helical" evidence="10">
    <location>
        <begin position="674"/>
        <end position="692"/>
    </location>
</feature>
<keyword evidence="6" id="KW-1278">Translocase</keyword>
<feature type="transmembrane region" description="Helical" evidence="10">
    <location>
        <begin position="268"/>
        <end position="291"/>
    </location>
</feature>
<evidence type="ECO:0000256" key="6">
    <source>
        <dbReference type="ARBA" id="ARBA00022967"/>
    </source>
</evidence>
<keyword evidence="4 10" id="KW-0812">Transmembrane</keyword>
<dbReference type="InterPro" id="IPR004131">
    <property type="entry name" value="PPase-energised_H-pump"/>
</dbReference>
<dbReference type="NCBIfam" id="TIGR01104">
    <property type="entry name" value="V_PPase"/>
    <property type="match status" value="1"/>
</dbReference>
<evidence type="ECO:0000256" key="5">
    <source>
        <dbReference type="ARBA" id="ARBA00022842"/>
    </source>
</evidence>
<dbReference type="Pfam" id="PF03030">
    <property type="entry name" value="H_PPase"/>
    <property type="match status" value="1"/>
</dbReference>
<evidence type="ECO:0000256" key="8">
    <source>
        <dbReference type="ARBA" id="ARBA00023065"/>
    </source>
</evidence>